<dbReference type="InterPro" id="IPR037721">
    <property type="entry name" value="Ferlin"/>
</dbReference>
<evidence type="ECO:0000256" key="2">
    <source>
        <dbReference type="ARBA" id="ARBA00022692"/>
    </source>
</evidence>
<dbReference type="Pfam" id="PF16165">
    <property type="entry name" value="Ferlin_C"/>
    <property type="match status" value="1"/>
</dbReference>
<proteinExistence type="predicted"/>
<evidence type="ECO:0000256" key="7">
    <source>
        <dbReference type="SAM" id="Phobius"/>
    </source>
</evidence>
<keyword evidence="5 7" id="KW-0472">Membrane</keyword>
<comment type="subcellular location">
    <subcellularLocation>
        <location evidence="1">Membrane</location>
    </subcellularLocation>
</comment>
<keyword evidence="2 7" id="KW-0812">Transmembrane</keyword>
<gene>
    <name evidence="9" type="ORF">Ciccas_003456</name>
</gene>
<dbReference type="AlphaFoldDB" id="A0ABD2QEB0"/>
<feature type="domain" description="Ferlin C-terminal" evidence="8">
    <location>
        <begin position="1"/>
        <end position="87"/>
    </location>
</feature>
<protein>
    <recommendedName>
        <fullName evidence="8">Ferlin C-terminal domain-containing protein</fullName>
    </recommendedName>
</protein>
<dbReference type="PANTHER" id="PTHR12546:SF33">
    <property type="entry name" value="SPERM VESICLE FUSION PROTEIN FER-1"/>
    <property type="match status" value="1"/>
</dbReference>
<feature type="transmembrane region" description="Helical" evidence="7">
    <location>
        <begin position="60"/>
        <end position="81"/>
    </location>
</feature>
<keyword evidence="4 7" id="KW-1133">Transmembrane helix</keyword>
<accession>A0ABD2QEB0</accession>
<evidence type="ECO:0000256" key="3">
    <source>
        <dbReference type="ARBA" id="ARBA00022737"/>
    </source>
</evidence>
<dbReference type="PANTHER" id="PTHR12546">
    <property type="entry name" value="FER-1-LIKE"/>
    <property type="match status" value="1"/>
</dbReference>
<evidence type="ECO:0000256" key="4">
    <source>
        <dbReference type="ARBA" id="ARBA00022989"/>
    </source>
</evidence>
<evidence type="ECO:0000256" key="1">
    <source>
        <dbReference type="ARBA" id="ARBA00004370"/>
    </source>
</evidence>
<sequence length="89" mass="10418">MELELITKAEAELRPAGRGQDEPNDNPHLDPPKRPETSFFWFTSPWKTFKFIIWKKFKKIFIITLVVLLLGLLLVLFIYSVPVSFLEVI</sequence>
<feature type="region of interest" description="Disordered" evidence="6">
    <location>
        <begin position="12"/>
        <end position="33"/>
    </location>
</feature>
<dbReference type="Proteomes" id="UP001626550">
    <property type="component" value="Unassembled WGS sequence"/>
</dbReference>
<dbReference type="InterPro" id="IPR032362">
    <property type="entry name" value="Ferlin_C"/>
</dbReference>
<keyword evidence="3" id="KW-0677">Repeat</keyword>
<name>A0ABD2QEB0_9PLAT</name>
<evidence type="ECO:0000256" key="5">
    <source>
        <dbReference type="ARBA" id="ARBA00023136"/>
    </source>
</evidence>
<comment type="caution">
    <text evidence="9">The sequence shown here is derived from an EMBL/GenBank/DDBJ whole genome shotgun (WGS) entry which is preliminary data.</text>
</comment>
<evidence type="ECO:0000256" key="6">
    <source>
        <dbReference type="SAM" id="MobiDB-lite"/>
    </source>
</evidence>
<evidence type="ECO:0000313" key="10">
    <source>
        <dbReference type="Proteomes" id="UP001626550"/>
    </source>
</evidence>
<reference evidence="9 10" key="1">
    <citation type="submission" date="2024-11" db="EMBL/GenBank/DDBJ databases">
        <title>Adaptive evolution of stress response genes in parasites aligns with host niche diversity.</title>
        <authorList>
            <person name="Hahn C."/>
            <person name="Resl P."/>
        </authorList>
    </citation>
    <scope>NUCLEOTIDE SEQUENCE [LARGE SCALE GENOMIC DNA]</scope>
    <source>
        <strain evidence="9">EGGRZ-B1_66</strain>
        <tissue evidence="9">Body</tissue>
    </source>
</reference>
<evidence type="ECO:0000313" key="9">
    <source>
        <dbReference type="EMBL" id="KAL3317879.1"/>
    </source>
</evidence>
<organism evidence="9 10">
    <name type="scientific">Cichlidogyrus casuarinus</name>
    <dbReference type="NCBI Taxonomy" id="1844966"/>
    <lineage>
        <taxon>Eukaryota</taxon>
        <taxon>Metazoa</taxon>
        <taxon>Spiralia</taxon>
        <taxon>Lophotrochozoa</taxon>
        <taxon>Platyhelminthes</taxon>
        <taxon>Monogenea</taxon>
        <taxon>Monopisthocotylea</taxon>
        <taxon>Dactylogyridea</taxon>
        <taxon>Ancyrocephalidae</taxon>
        <taxon>Cichlidogyrus</taxon>
    </lineage>
</organism>
<evidence type="ECO:0000259" key="8">
    <source>
        <dbReference type="Pfam" id="PF16165"/>
    </source>
</evidence>
<dbReference type="GO" id="GO:0016020">
    <property type="term" value="C:membrane"/>
    <property type="evidence" value="ECO:0007669"/>
    <property type="project" value="UniProtKB-SubCell"/>
</dbReference>
<keyword evidence="10" id="KW-1185">Reference proteome</keyword>
<dbReference type="EMBL" id="JBJKFK010000314">
    <property type="protein sequence ID" value="KAL3317879.1"/>
    <property type="molecule type" value="Genomic_DNA"/>
</dbReference>